<accession>A0ABS5NHH1</accession>
<protein>
    <recommendedName>
        <fullName evidence="4">MspA</fullName>
    </recommendedName>
</protein>
<evidence type="ECO:0008006" key="4">
    <source>
        <dbReference type="Google" id="ProtNLM"/>
    </source>
</evidence>
<reference evidence="2 3" key="1">
    <citation type="submission" date="2021-04" db="EMBL/GenBank/DDBJ databases">
        <title>Whole genome sequence analysis of a thiophenic sulfur metabolizing bacteria.</title>
        <authorList>
            <person name="Akhtar N."/>
            <person name="Akram J."/>
            <person name="Aslam A."/>
        </authorList>
    </citation>
    <scope>NUCLEOTIDE SEQUENCE [LARGE SCALE GENOMIC DNA]</scope>
    <source>
        <strain evidence="2 3">3OW</strain>
    </source>
</reference>
<dbReference type="RefSeq" id="WP_212554577.1">
    <property type="nucleotide sequence ID" value="NZ_JAGXOE010000050.1"/>
</dbReference>
<evidence type="ECO:0000256" key="1">
    <source>
        <dbReference type="SAM" id="SignalP"/>
    </source>
</evidence>
<gene>
    <name evidence="2" type="ORF">KFZ73_17740</name>
</gene>
<sequence length="120" mass="12501">MSITFKRAVAGITLSAAGIAGTLGVGAMTAAPAEAKVDSGTYKLSSTAFGVTSKGKVVVRGNRMTFTGPINTTLHLHQTRDGAYADYGITRYVFTKRGNGYTGKTVVGPVTLNTMTLTKH</sequence>
<comment type="caution">
    <text evidence="2">The sequence shown here is derived from an EMBL/GenBank/DDBJ whole genome shotgun (WGS) entry which is preliminary data.</text>
</comment>
<dbReference type="Proteomes" id="UP000676853">
    <property type="component" value="Unassembled WGS sequence"/>
</dbReference>
<evidence type="ECO:0000313" key="3">
    <source>
        <dbReference type="Proteomes" id="UP000676853"/>
    </source>
</evidence>
<organism evidence="2 3">
    <name type="scientific">Tsukamurella paurometabola</name>
    <name type="common">Corynebacterium paurometabolum</name>
    <dbReference type="NCBI Taxonomy" id="2061"/>
    <lineage>
        <taxon>Bacteria</taxon>
        <taxon>Bacillati</taxon>
        <taxon>Actinomycetota</taxon>
        <taxon>Actinomycetes</taxon>
        <taxon>Mycobacteriales</taxon>
        <taxon>Tsukamurellaceae</taxon>
        <taxon>Tsukamurella</taxon>
    </lineage>
</organism>
<feature type="chain" id="PRO_5046111162" description="MspA" evidence="1">
    <location>
        <begin position="28"/>
        <end position="120"/>
    </location>
</feature>
<dbReference type="EMBL" id="JAGXOE010000050">
    <property type="protein sequence ID" value="MBS4103072.1"/>
    <property type="molecule type" value="Genomic_DNA"/>
</dbReference>
<feature type="signal peptide" evidence="1">
    <location>
        <begin position="1"/>
        <end position="27"/>
    </location>
</feature>
<evidence type="ECO:0000313" key="2">
    <source>
        <dbReference type="EMBL" id="MBS4103072.1"/>
    </source>
</evidence>
<keyword evidence="3" id="KW-1185">Reference proteome</keyword>
<proteinExistence type="predicted"/>
<keyword evidence="1" id="KW-0732">Signal</keyword>
<name>A0ABS5NHH1_TSUPA</name>